<dbReference type="GO" id="GO:0016491">
    <property type="term" value="F:oxidoreductase activity"/>
    <property type="evidence" value="ECO:0007669"/>
    <property type="project" value="InterPro"/>
</dbReference>
<feature type="domain" description="Thioredoxin" evidence="2">
    <location>
        <begin position="25"/>
        <end position="181"/>
    </location>
</feature>
<gene>
    <name evidence="3" type="ORF">A4R26_14410</name>
</gene>
<evidence type="ECO:0000313" key="3">
    <source>
        <dbReference type="EMBL" id="OQP65709.1"/>
    </source>
</evidence>
<reference evidence="4" key="1">
    <citation type="submission" date="2016-04" db="EMBL/GenBank/DDBJ databases">
        <authorList>
            <person name="Chen L."/>
            <person name="Zhuang W."/>
            <person name="Wang G."/>
        </authorList>
    </citation>
    <scope>NUCLEOTIDE SEQUENCE [LARGE SCALE GENOMIC DNA]</scope>
    <source>
        <strain evidence="4">208</strain>
    </source>
</reference>
<evidence type="ECO:0000256" key="1">
    <source>
        <dbReference type="SAM" id="SignalP"/>
    </source>
</evidence>
<dbReference type="InterPro" id="IPR013740">
    <property type="entry name" value="Redoxin"/>
</dbReference>
<dbReference type="Pfam" id="PF08534">
    <property type="entry name" value="Redoxin"/>
    <property type="match status" value="1"/>
</dbReference>
<dbReference type="SUPFAM" id="SSF52833">
    <property type="entry name" value="Thioredoxin-like"/>
    <property type="match status" value="1"/>
</dbReference>
<dbReference type="Gene3D" id="3.40.30.10">
    <property type="entry name" value="Glutaredoxin"/>
    <property type="match status" value="1"/>
</dbReference>
<dbReference type="InterPro" id="IPR013766">
    <property type="entry name" value="Thioredoxin_domain"/>
</dbReference>
<organism evidence="3 4">
    <name type="scientific">Niastella populi</name>
    <dbReference type="NCBI Taxonomy" id="550983"/>
    <lineage>
        <taxon>Bacteria</taxon>
        <taxon>Pseudomonadati</taxon>
        <taxon>Bacteroidota</taxon>
        <taxon>Chitinophagia</taxon>
        <taxon>Chitinophagales</taxon>
        <taxon>Chitinophagaceae</taxon>
        <taxon>Niastella</taxon>
    </lineage>
</organism>
<evidence type="ECO:0000313" key="4">
    <source>
        <dbReference type="Proteomes" id="UP000192276"/>
    </source>
</evidence>
<comment type="caution">
    <text evidence="3">The sequence shown here is derived from an EMBL/GenBank/DDBJ whole genome shotgun (WGS) entry which is preliminary data.</text>
</comment>
<dbReference type="EMBL" id="LWBP01000067">
    <property type="protein sequence ID" value="OQP65709.1"/>
    <property type="molecule type" value="Genomic_DNA"/>
</dbReference>
<dbReference type="RefSeq" id="WP_081163308.1">
    <property type="nucleotide sequence ID" value="NZ_LWBP01000067.1"/>
</dbReference>
<keyword evidence="3" id="KW-0413">Isomerase</keyword>
<proteinExistence type="predicted"/>
<evidence type="ECO:0000259" key="2">
    <source>
        <dbReference type="PROSITE" id="PS51352"/>
    </source>
</evidence>
<sequence length="201" mass="21989">MKKTMNSLLLLPAMVFLSFTMKDPLPLGSAVPKADNKLKDISGKDVTLKEAMKENGLLVMFSCNTCPVVINNQARTREICQFATQQNIGVVLLNSNEANRKSSESLSSMQDYGQGQNYSWYYAVDKNNELADAFGASRTPECFLFDKNGKLIYHGAIDDSPSDAAGVKRVHLKEAINEAVAGKEVSVKQSKSVGCSIKRIS</sequence>
<accession>A0A1V9G4Y9</accession>
<name>A0A1V9G4Y9_9BACT</name>
<dbReference type="PANTHER" id="PTHR43640">
    <property type="entry name" value="OS07G0260300 PROTEIN"/>
    <property type="match status" value="1"/>
</dbReference>
<keyword evidence="1" id="KW-0732">Signal</keyword>
<dbReference type="PROSITE" id="PS51352">
    <property type="entry name" value="THIOREDOXIN_2"/>
    <property type="match status" value="1"/>
</dbReference>
<feature type="signal peptide" evidence="1">
    <location>
        <begin position="1"/>
        <end position="22"/>
    </location>
</feature>
<protein>
    <submittedName>
        <fullName evidence="3">Thiol-disulfide isomerase</fullName>
    </submittedName>
</protein>
<dbReference type="Proteomes" id="UP000192276">
    <property type="component" value="Unassembled WGS sequence"/>
</dbReference>
<dbReference type="AlphaFoldDB" id="A0A1V9G4Y9"/>
<dbReference type="OrthoDB" id="9809746at2"/>
<dbReference type="GO" id="GO:0016853">
    <property type="term" value="F:isomerase activity"/>
    <property type="evidence" value="ECO:0007669"/>
    <property type="project" value="UniProtKB-KW"/>
</dbReference>
<dbReference type="STRING" id="550983.A4R26_14410"/>
<feature type="chain" id="PRO_5012506384" evidence="1">
    <location>
        <begin position="23"/>
        <end position="201"/>
    </location>
</feature>
<dbReference type="InterPro" id="IPR047262">
    <property type="entry name" value="PRX-like1"/>
</dbReference>
<keyword evidence="4" id="KW-1185">Reference proteome</keyword>
<dbReference type="PANTHER" id="PTHR43640:SF1">
    <property type="entry name" value="THIOREDOXIN-DEPENDENT PEROXIREDOXIN"/>
    <property type="match status" value="1"/>
</dbReference>
<dbReference type="InterPro" id="IPR036249">
    <property type="entry name" value="Thioredoxin-like_sf"/>
</dbReference>